<gene>
    <name evidence="1" type="ORF">GPM918_LOCUS45233</name>
    <name evidence="2" type="ORF">SRO942_LOCUS47556</name>
</gene>
<organism evidence="1 3">
    <name type="scientific">Didymodactylos carnosus</name>
    <dbReference type="NCBI Taxonomy" id="1234261"/>
    <lineage>
        <taxon>Eukaryota</taxon>
        <taxon>Metazoa</taxon>
        <taxon>Spiralia</taxon>
        <taxon>Gnathifera</taxon>
        <taxon>Rotifera</taxon>
        <taxon>Eurotatoria</taxon>
        <taxon>Bdelloidea</taxon>
        <taxon>Philodinida</taxon>
        <taxon>Philodinidae</taxon>
        <taxon>Didymodactylos</taxon>
    </lineage>
</organism>
<dbReference type="InterPro" id="IPR029044">
    <property type="entry name" value="Nucleotide-diphossugar_trans"/>
</dbReference>
<dbReference type="OrthoDB" id="6150660at2759"/>
<dbReference type="Proteomes" id="UP000681722">
    <property type="component" value="Unassembled WGS sequence"/>
</dbReference>
<proteinExistence type="predicted"/>
<evidence type="ECO:0000313" key="2">
    <source>
        <dbReference type="EMBL" id="CAF4565389.1"/>
    </source>
</evidence>
<comment type="caution">
    <text evidence="1">The sequence shown here is derived from an EMBL/GenBank/DDBJ whole genome shotgun (WGS) entry which is preliminary data.</text>
</comment>
<keyword evidence="3" id="KW-1185">Reference proteome</keyword>
<dbReference type="EMBL" id="CAJNOQ010049303">
    <property type="protein sequence ID" value="CAF1646056.1"/>
    <property type="molecule type" value="Genomic_DNA"/>
</dbReference>
<dbReference type="AlphaFoldDB" id="A0A816E0J7"/>
<evidence type="ECO:0008006" key="4">
    <source>
        <dbReference type="Google" id="ProtNLM"/>
    </source>
</evidence>
<dbReference type="Gene3D" id="3.90.550.20">
    <property type="match status" value="1"/>
</dbReference>
<accession>A0A816E0J7</accession>
<evidence type="ECO:0000313" key="3">
    <source>
        <dbReference type="Proteomes" id="UP000663829"/>
    </source>
</evidence>
<feature type="non-terminal residue" evidence="1">
    <location>
        <position position="1"/>
    </location>
</feature>
<dbReference type="Proteomes" id="UP000663829">
    <property type="component" value="Unassembled WGS sequence"/>
</dbReference>
<protein>
    <recommendedName>
        <fullName evidence="4">Alpha-1,4-N-acetylglucosaminyltransferase</fullName>
    </recommendedName>
</protein>
<dbReference type="PANTHER" id="PTHR46830:SF2">
    <property type="entry name" value="ALPHA-1,4-N-ACETYLGLUCOSAMINYLTRANSFERASE"/>
    <property type="match status" value="1"/>
</dbReference>
<dbReference type="PANTHER" id="PTHR46830">
    <property type="entry name" value="TRANSFERASE, PUTATIVE-RELATED"/>
    <property type="match status" value="1"/>
</dbReference>
<dbReference type="InterPro" id="IPR007577">
    <property type="entry name" value="GlycoTrfase_DXD_sugar-bd_CS"/>
</dbReference>
<dbReference type="SUPFAM" id="SSF53448">
    <property type="entry name" value="Nucleotide-diphospho-sugar transferases"/>
    <property type="match status" value="1"/>
</dbReference>
<reference evidence="1" key="1">
    <citation type="submission" date="2021-02" db="EMBL/GenBank/DDBJ databases">
        <authorList>
            <person name="Nowell W R."/>
        </authorList>
    </citation>
    <scope>NUCLEOTIDE SEQUENCE</scope>
</reference>
<evidence type="ECO:0000313" key="1">
    <source>
        <dbReference type="EMBL" id="CAF1646056.1"/>
    </source>
</evidence>
<sequence length="210" mass="24547">RAKNDKEIDLILHKTRQVVKVYNKTIKHYAHRSDVLRLEVLLEYGGIYLDLDVLVLRSFDSLLNISDTLMAHQDTYNKTACNAVIISQPNSIFLKRLLDAYQSFNQNCWACHSVQLPRQLSLIYPSEVTILPSETFFRPYWPETKQLYVYNNYSFTKNYACHLWSKINDKNYLRSLTPHRALTLNSTFGRMLRYAIGTDTLNQLNQTSTT</sequence>
<dbReference type="EMBL" id="CAJOBC010118973">
    <property type="protein sequence ID" value="CAF4565389.1"/>
    <property type="molecule type" value="Genomic_DNA"/>
</dbReference>
<name>A0A816E0J7_9BILA</name>
<dbReference type="Pfam" id="PF04488">
    <property type="entry name" value="Gly_transf_sug"/>
    <property type="match status" value="1"/>
</dbReference>